<dbReference type="EMBL" id="JBCDNA010000003">
    <property type="protein sequence ID" value="MEL4457325.1"/>
    <property type="molecule type" value="Genomic_DNA"/>
</dbReference>
<keyword evidence="3" id="KW-1185">Reference proteome</keyword>
<reference evidence="2 3" key="1">
    <citation type="submission" date="2024-04" db="EMBL/GenBank/DDBJ databases">
        <title>whole genome sequencing of Lutimonas vermicola strain IMCC1616.</title>
        <authorList>
            <person name="Bae S.S."/>
        </authorList>
    </citation>
    <scope>NUCLEOTIDE SEQUENCE [LARGE SCALE GENOMIC DNA]</scope>
    <source>
        <strain evidence="2 3">IMCC1616</strain>
    </source>
</reference>
<evidence type="ECO:0000313" key="2">
    <source>
        <dbReference type="EMBL" id="MEL4457325.1"/>
    </source>
</evidence>
<gene>
    <name evidence="2" type="ORF">AABB81_15565</name>
</gene>
<feature type="chain" id="PRO_5045098693" description="DUF2846 domain-containing protein" evidence="1">
    <location>
        <begin position="22"/>
        <end position="148"/>
    </location>
</feature>
<evidence type="ECO:0000256" key="1">
    <source>
        <dbReference type="SAM" id="SignalP"/>
    </source>
</evidence>
<name>A0ABU9L4G2_9FLAO</name>
<accession>A0ABU9L4G2</accession>
<keyword evidence="1" id="KW-0732">Signal</keyword>
<evidence type="ECO:0008006" key="4">
    <source>
        <dbReference type="Google" id="ProtNLM"/>
    </source>
</evidence>
<comment type="caution">
    <text evidence="2">The sequence shown here is derived from an EMBL/GenBank/DDBJ whole genome shotgun (WGS) entry which is preliminary data.</text>
</comment>
<sequence length="148" mass="16412">MKATLITIFLISMFMAPLCHSQDLIENTEGSKVGIVYFLRGKGHAGSATAFSALIDGVRVCKLNNRRYSIHEVTPGIHEFMAQFGGKKGKKKAEIIEIEIEAGGTYYIQMVMQASFWVNDVSPVEITRNSALRLLDEDKIELDPNCGD</sequence>
<evidence type="ECO:0000313" key="3">
    <source>
        <dbReference type="Proteomes" id="UP001474120"/>
    </source>
</evidence>
<dbReference type="RefSeq" id="WP_342161489.1">
    <property type="nucleotide sequence ID" value="NZ_JBCDNA010000003.1"/>
</dbReference>
<protein>
    <recommendedName>
        <fullName evidence="4">DUF2846 domain-containing protein</fullName>
    </recommendedName>
</protein>
<proteinExistence type="predicted"/>
<dbReference type="Proteomes" id="UP001474120">
    <property type="component" value="Unassembled WGS sequence"/>
</dbReference>
<organism evidence="2 3">
    <name type="scientific">Lutimonas vermicola</name>
    <dbReference type="NCBI Taxonomy" id="414288"/>
    <lineage>
        <taxon>Bacteria</taxon>
        <taxon>Pseudomonadati</taxon>
        <taxon>Bacteroidota</taxon>
        <taxon>Flavobacteriia</taxon>
        <taxon>Flavobacteriales</taxon>
        <taxon>Flavobacteriaceae</taxon>
        <taxon>Lutimonas</taxon>
    </lineage>
</organism>
<feature type="signal peptide" evidence="1">
    <location>
        <begin position="1"/>
        <end position="21"/>
    </location>
</feature>